<accession>A0A6P1DT39</accession>
<dbReference type="Proteomes" id="UP000471640">
    <property type="component" value="Unassembled WGS sequence"/>
</dbReference>
<reference evidence="3" key="1">
    <citation type="journal article" date="2020" name="Microbiol. Resour. Announc.">
        <title>Draft Genome Sequences of Thiorhodococcus mannitoliphagus and Thiorhodococcus minor, Purple Sulfur Photosynthetic Bacteria in the Gammaproteobacterial Family Chromatiaceae.</title>
        <authorList>
            <person name="Aviles F.A."/>
            <person name="Meyer T.E."/>
            <person name="Kyndt J.A."/>
        </authorList>
    </citation>
    <scope>NUCLEOTIDE SEQUENCE [LARGE SCALE GENOMIC DNA]</scope>
    <source>
        <strain evidence="3">DSM 18266</strain>
    </source>
</reference>
<comment type="caution">
    <text evidence="2">The sequence shown here is derived from an EMBL/GenBank/DDBJ whole genome shotgun (WGS) entry which is preliminary data.</text>
</comment>
<name>A0A6P1DT39_9GAMM</name>
<evidence type="ECO:0000313" key="2">
    <source>
        <dbReference type="EMBL" id="NEX20989.1"/>
    </source>
</evidence>
<dbReference type="Gene3D" id="3.30.2310.20">
    <property type="entry name" value="RelE-like"/>
    <property type="match status" value="1"/>
</dbReference>
<dbReference type="InterPro" id="IPR007712">
    <property type="entry name" value="RelE/ParE_toxin"/>
</dbReference>
<gene>
    <name evidence="2" type="ORF">G3480_11810</name>
</gene>
<sequence>MTTKQVIPRRLAIGDVDEIIEYYLETSSEAIALGFVDALESAYAEIGLNPAIGSPRYAYELELPGLRSWPLKRYPYLIFYLERVAHIDVWRVLHGRRDVPLWMHEQDESE</sequence>
<keyword evidence="3" id="KW-1185">Reference proteome</keyword>
<keyword evidence="1" id="KW-1277">Toxin-antitoxin system</keyword>
<dbReference type="Pfam" id="PF05016">
    <property type="entry name" value="ParE_toxin"/>
    <property type="match status" value="1"/>
</dbReference>
<dbReference type="InterPro" id="IPR035093">
    <property type="entry name" value="RelE/ParE_toxin_dom_sf"/>
</dbReference>
<reference evidence="2 3" key="2">
    <citation type="submission" date="2020-02" db="EMBL/GenBank/DDBJ databases">
        <title>Genome sequences of Thiorhodococcus mannitoliphagus and Thiorhodococcus minor, purple sulfur photosynthetic bacteria in the gammaproteobacterial family, Chromatiaceae.</title>
        <authorList>
            <person name="Aviles F.A."/>
            <person name="Meyer T.E."/>
            <person name="Kyndt J.A."/>
        </authorList>
    </citation>
    <scope>NUCLEOTIDE SEQUENCE [LARGE SCALE GENOMIC DNA]</scope>
    <source>
        <strain evidence="2 3">DSM 18266</strain>
    </source>
</reference>
<dbReference type="AlphaFoldDB" id="A0A6P1DT39"/>
<evidence type="ECO:0000256" key="1">
    <source>
        <dbReference type="ARBA" id="ARBA00022649"/>
    </source>
</evidence>
<dbReference type="RefSeq" id="WP_164654094.1">
    <property type="nucleotide sequence ID" value="NZ_JAAIJR010000042.1"/>
</dbReference>
<organism evidence="2 3">
    <name type="scientific">Thiorhodococcus mannitoliphagus</name>
    <dbReference type="NCBI Taxonomy" id="329406"/>
    <lineage>
        <taxon>Bacteria</taxon>
        <taxon>Pseudomonadati</taxon>
        <taxon>Pseudomonadota</taxon>
        <taxon>Gammaproteobacteria</taxon>
        <taxon>Chromatiales</taxon>
        <taxon>Chromatiaceae</taxon>
        <taxon>Thiorhodococcus</taxon>
    </lineage>
</organism>
<proteinExistence type="predicted"/>
<protein>
    <submittedName>
        <fullName evidence="2">Type II toxin-antitoxin system RelE/ParE family toxin</fullName>
    </submittedName>
</protein>
<dbReference type="EMBL" id="JAAIJR010000042">
    <property type="protein sequence ID" value="NEX20989.1"/>
    <property type="molecule type" value="Genomic_DNA"/>
</dbReference>
<evidence type="ECO:0000313" key="3">
    <source>
        <dbReference type="Proteomes" id="UP000471640"/>
    </source>
</evidence>